<dbReference type="InterPro" id="IPR018490">
    <property type="entry name" value="cNMP-bd_dom_sf"/>
</dbReference>
<dbReference type="GO" id="GO:0016747">
    <property type="term" value="F:acyltransferase activity, transferring groups other than amino-acyl groups"/>
    <property type="evidence" value="ECO:0007669"/>
    <property type="project" value="InterPro"/>
</dbReference>
<dbReference type="AlphaFoldDB" id="A0A975TS83"/>
<dbReference type="InterPro" id="IPR014710">
    <property type="entry name" value="RmlC-like_jellyroll"/>
</dbReference>
<dbReference type="InterPro" id="IPR054597">
    <property type="entry name" value="FeeM_cat"/>
</dbReference>
<reference evidence="4 5" key="1">
    <citation type="submission" date="2021-07" db="EMBL/GenBank/DDBJ databases">
        <title>Karlodiniumbacter phycospheric gen. nov., sp. nov., a phycosphere bacterium isolated from karlodinium veneficum.</title>
        <authorList>
            <person name="Peng Y."/>
            <person name="Jiang L."/>
            <person name="Lee J."/>
        </authorList>
    </citation>
    <scope>NUCLEOTIDE SEQUENCE</scope>
    <source>
        <strain evidence="4 5">N5</strain>
    </source>
</reference>
<dbReference type="PROSITE" id="PS51186">
    <property type="entry name" value="GNAT"/>
    <property type="match status" value="1"/>
</dbReference>
<dbReference type="Gene3D" id="3.40.630.30">
    <property type="match status" value="1"/>
</dbReference>
<evidence type="ECO:0000313" key="4">
    <source>
        <dbReference type="EMBL" id="QXL86729.1"/>
    </source>
</evidence>
<accession>A0A975TS83</accession>
<dbReference type="Gene3D" id="2.60.120.10">
    <property type="entry name" value="Jelly Rolls"/>
    <property type="match status" value="1"/>
</dbReference>
<sequence length="324" mass="35709">MTPDMRAALQETGQKVTFTDGEILRHKDAFAPDMLLITQGKVDCILSASDAIHLTVGPDTIVGEIGFLTGKGATATLRALGPVEALSLDAAALQRLQRDMPSIAAQVLRHLARLMSERQEQNEDLLADSDPGKRSDFEIIRCSTLDQLRAAQRLRYDVYCVELGRSSPFADADEGILVDDLDEHGTSFIALETGLVIGTARVNLGRDGALGVLPDLYGIEASPFELENSAIITKYAVRDSHRGGFTYLRLFSAIGTYVHASRVDAIFIDCVPKLARFYGSVGFERTGDDFIHYENGLSVPMVLDLNAFFERMPLEERLRRNRPF</sequence>
<evidence type="ECO:0000259" key="1">
    <source>
        <dbReference type="PROSITE" id="PS50042"/>
    </source>
</evidence>
<dbReference type="InterPro" id="IPR000182">
    <property type="entry name" value="GNAT_dom"/>
</dbReference>
<dbReference type="EMBL" id="JAIMBW010000001">
    <property type="protein sequence ID" value="MBY4894043.1"/>
    <property type="molecule type" value="Genomic_DNA"/>
</dbReference>
<dbReference type="InterPro" id="IPR016181">
    <property type="entry name" value="Acyl_CoA_acyltransferase"/>
</dbReference>
<proteinExistence type="predicted"/>
<evidence type="ECO:0000313" key="5">
    <source>
        <dbReference type="Proteomes" id="UP000693972"/>
    </source>
</evidence>
<dbReference type="CDD" id="cd00038">
    <property type="entry name" value="CAP_ED"/>
    <property type="match status" value="1"/>
</dbReference>
<keyword evidence="5" id="KW-1185">Reference proteome</keyword>
<protein>
    <submittedName>
        <fullName evidence="4">Cyclic nucleotide-binding domain-containing protein</fullName>
    </submittedName>
</protein>
<feature type="domain" description="Cyclic nucleotide-binding" evidence="1">
    <location>
        <begin position="1"/>
        <end position="96"/>
    </location>
</feature>
<evidence type="ECO:0000313" key="3">
    <source>
        <dbReference type="EMBL" id="MBY4894043.1"/>
    </source>
</evidence>
<name>A0A975TS83_9RHOB</name>
<dbReference type="SUPFAM" id="SSF51206">
    <property type="entry name" value="cAMP-binding domain-like"/>
    <property type="match status" value="1"/>
</dbReference>
<dbReference type="Proteomes" id="UP000693972">
    <property type="component" value="Unassembled WGS sequence"/>
</dbReference>
<dbReference type="SUPFAM" id="SSF55729">
    <property type="entry name" value="Acyl-CoA N-acyltransferases (Nat)"/>
    <property type="match status" value="1"/>
</dbReference>
<evidence type="ECO:0000259" key="2">
    <source>
        <dbReference type="PROSITE" id="PS51186"/>
    </source>
</evidence>
<dbReference type="InterPro" id="IPR000595">
    <property type="entry name" value="cNMP-bd_dom"/>
</dbReference>
<feature type="domain" description="N-acetyltransferase" evidence="2">
    <location>
        <begin position="138"/>
        <end position="306"/>
    </location>
</feature>
<dbReference type="EMBL" id="CP078073">
    <property type="protein sequence ID" value="QXL86729.1"/>
    <property type="molecule type" value="Genomic_DNA"/>
</dbReference>
<dbReference type="RefSeq" id="WP_257893667.1">
    <property type="nucleotide sequence ID" value="NZ_JAIMBW010000001.1"/>
</dbReference>
<organism evidence="4">
    <name type="scientific">Gymnodinialimonas phycosphaerae</name>
    <dbReference type="NCBI Taxonomy" id="2841589"/>
    <lineage>
        <taxon>Bacteria</taxon>
        <taxon>Pseudomonadati</taxon>
        <taxon>Pseudomonadota</taxon>
        <taxon>Alphaproteobacteria</taxon>
        <taxon>Rhodobacterales</taxon>
        <taxon>Paracoccaceae</taxon>
        <taxon>Gymnodinialimonas</taxon>
    </lineage>
</organism>
<dbReference type="Pfam" id="PF21926">
    <property type="entry name" value="FeeM"/>
    <property type="match status" value="1"/>
</dbReference>
<dbReference type="Pfam" id="PF00027">
    <property type="entry name" value="cNMP_binding"/>
    <property type="match status" value="1"/>
</dbReference>
<dbReference type="PROSITE" id="PS50042">
    <property type="entry name" value="CNMP_BINDING_3"/>
    <property type="match status" value="1"/>
</dbReference>
<gene>
    <name evidence="3" type="ORF">KUL25_14890</name>
    <name evidence="4" type="ORF">KUL25_14895</name>
</gene>